<organism evidence="3 4">
    <name type="scientific">Penicillium alfredii</name>
    <dbReference type="NCBI Taxonomy" id="1506179"/>
    <lineage>
        <taxon>Eukaryota</taxon>
        <taxon>Fungi</taxon>
        <taxon>Dikarya</taxon>
        <taxon>Ascomycota</taxon>
        <taxon>Pezizomycotina</taxon>
        <taxon>Eurotiomycetes</taxon>
        <taxon>Eurotiomycetidae</taxon>
        <taxon>Eurotiales</taxon>
        <taxon>Aspergillaceae</taxon>
        <taxon>Penicillium</taxon>
    </lineage>
</organism>
<feature type="compositionally biased region" description="Polar residues" evidence="1">
    <location>
        <begin position="149"/>
        <end position="158"/>
    </location>
</feature>
<evidence type="ECO:0000259" key="2">
    <source>
        <dbReference type="Pfam" id="PF12572"/>
    </source>
</evidence>
<reference evidence="3" key="1">
    <citation type="submission" date="2022-11" db="EMBL/GenBank/DDBJ databases">
        <authorList>
            <person name="Petersen C."/>
        </authorList>
    </citation>
    <scope>NUCLEOTIDE SEQUENCE</scope>
    <source>
        <strain evidence="3">IBT 34128</strain>
    </source>
</reference>
<dbReference type="RefSeq" id="XP_056508418.1">
    <property type="nucleotide sequence ID" value="XM_056658125.1"/>
</dbReference>
<feature type="region of interest" description="Disordered" evidence="1">
    <location>
        <begin position="143"/>
        <end position="236"/>
    </location>
</feature>
<dbReference type="Pfam" id="PF12572">
    <property type="entry name" value="DUF3752"/>
    <property type="match status" value="1"/>
</dbReference>
<proteinExistence type="predicted"/>
<feature type="compositionally biased region" description="Basic and acidic residues" evidence="1">
    <location>
        <begin position="162"/>
        <end position="205"/>
    </location>
</feature>
<dbReference type="PANTHER" id="PTHR46370">
    <property type="entry name" value="GPALPP MOTIFS-CONTAINING PROTEIN 1"/>
    <property type="match status" value="1"/>
</dbReference>
<evidence type="ECO:0000313" key="4">
    <source>
        <dbReference type="Proteomes" id="UP001141434"/>
    </source>
</evidence>
<evidence type="ECO:0000256" key="1">
    <source>
        <dbReference type="SAM" id="MobiDB-lite"/>
    </source>
</evidence>
<dbReference type="EMBL" id="JAPMSZ010000010">
    <property type="protein sequence ID" value="KAJ5086293.1"/>
    <property type="molecule type" value="Genomic_DNA"/>
</dbReference>
<feature type="region of interest" description="Disordered" evidence="1">
    <location>
        <begin position="1"/>
        <end position="130"/>
    </location>
</feature>
<dbReference type="InterPro" id="IPR022226">
    <property type="entry name" value="DUF3752"/>
</dbReference>
<dbReference type="InterPro" id="IPR046331">
    <property type="entry name" value="GPAM1-like"/>
</dbReference>
<reference evidence="3" key="2">
    <citation type="journal article" date="2023" name="IMA Fungus">
        <title>Comparative genomic study of the Penicillium genus elucidates a diverse pangenome and 15 lateral gene transfer events.</title>
        <authorList>
            <person name="Petersen C."/>
            <person name="Sorensen T."/>
            <person name="Nielsen M.R."/>
            <person name="Sondergaard T.E."/>
            <person name="Sorensen J.L."/>
            <person name="Fitzpatrick D.A."/>
            <person name="Frisvad J.C."/>
            <person name="Nielsen K.L."/>
        </authorList>
    </citation>
    <scope>NUCLEOTIDE SEQUENCE</scope>
    <source>
        <strain evidence="3">IBT 34128</strain>
    </source>
</reference>
<dbReference type="AlphaFoldDB" id="A0A9W9JYI4"/>
<accession>A0A9W9JYI4</accession>
<feature type="domain" description="DUF3752" evidence="2">
    <location>
        <begin position="89"/>
        <end position="231"/>
    </location>
</feature>
<dbReference type="Proteomes" id="UP001141434">
    <property type="component" value="Unassembled WGS sequence"/>
</dbReference>
<dbReference type="PANTHER" id="PTHR46370:SF1">
    <property type="entry name" value="GPALPP MOTIFS-CONTAINING PROTEIN 1"/>
    <property type="match status" value="1"/>
</dbReference>
<dbReference type="OrthoDB" id="73491at2759"/>
<dbReference type="GeneID" id="81397294"/>
<comment type="caution">
    <text evidence="3">The sequence shown here is derived from an EMBL/GenBank/DDBJ whole genome shotgun (WGS) entry which is preliminary data.</text>
</comment>
<evidence type="ECO:0000313" key="3">
    <source>
        <dbReference type="EMBL" id="KAJ5086293.1"/>
    </source>
</evidence>
<sequence>MGEKRKLDSPEDSPNPGPSNLPDKRRVIGPALPPQSGDSTPSGSDSEDDFGPSLPPADGVTVEPVNNYKPSVPSPGLEESRRDQWMLQPPAQTDWATKIDPTHLRSRKFQTGKSAKSIPSKTDSSWVESPEDRIRRLQDEVMGVAATPNARQDTSSTADGAKSLEKKIQKYRDITGKNARLEHSEQSRKEEDDPSLRAFDREKDMAISSKVSHAQRREMVNKAGDYNTRFSKSSFL</sequence>
<protein>
    <recommendedName>
        <fullName evidence="2">DUF3752 domain-containing protein</fullName>
    </recommendedName>
</protein>
<keyword evidence="4" id="KW-1185">Reference proteome</keyword>
<name>A0A9W9JYI4_9EURO</name>
<gene>
    <name evidence="3" type="ORF">NUU61_007600</name>
</gene>
<feature type="compositionally biased region" description="Polar residues" evidence="1">
    <location>
        <begin position="111"/>
        <end position="127"/>
    </location>
</feature>